<keyword evidence="1" id="KW-0677">Repeat</keyword>
<feature type="compositionally biased region" description="Acidic residues" evidence="3">
    <location>
        <begin position="145"/>
        <end position="169"/>
    </location>
</feature>
<protein>
    <submittedName>
        <fullName evidence="5">Tetratricopeptide repeat domain protein</fullName>
    </submittedName>
</protein>
<gene>
    <name evidence="5" type="ORF">BO82DRAFT_303907</name>
</gene>
<evidence type="ECO:0000259" key="4">
    <source>
        <dbReference type="Pfam" id="PF10516"/>
    </source>
</evidence>
<feature type="compositionally biased region" description="Basic and acidic residues" evidence="3">
    <location>
        <begin position="431"/>
        <end position="444"/>
    </location>
</feature>
<evidence type="ECO:0000313" key="5">
    <source>
        <dbReference type="EMBL" id="PYH84937.1"/>
    </source>
</evidence>
<dbReference type="OrthoDB" id="5587616at2759"/>
<reference evidence="5 6" key="1">
    <citation type="submission" date="2016-12" db="EMBL/GenBank/DDBJ databases">
        <title>The genomes of Aspergillus section Nigri reveals drivers in fungal speciation.</title>
        <authorList>
            <consortium name="DOE Joint Genome Institute"/>
            <person name="Vesth T.C."/>
            <person name="Nybo J."/>
            <person name="Theobald S."/>
            <person name="Brandl J."/>
            <person name="Frisvad J.C."/>
            <person name="Nielsen K.F."/>
            <person name="Lyhne E.K."/>
            <person name="Kogle M.E."/>
            <person name="Kuo A."/>
            <person name="Riley R."/>
            <person name="Clum A."/>
            <person name="Nolan M."/>
            <person name="Lipzen A."/>
            <person name="Salamov A."/>
            <person name="Henrissat B."/>
            <person name="Wiebenga A."/>
            <person name="De Vries R.P."/>
            <person name="Grigoriev I.V."/>
            <person name="Mortensen U.H."/>
            <person name="Andersen M.R."/>
            <person name="Baker S.E."/>
        </authorList>
    </citation>
    <scope>NUCLEOTIDE SEQUENCE [LARGE SCALE GENOMIC DNA]</scope>
    <source>
        <strain evidence="5 6">CBS 121591</strain>
    </source>
</reference>
<feature type="region of interest" description="Disordered" evidence="3">
    <location>
        <begin position="1"/>
        <end position="20"/>
    </location>
</feature>
<feature type="compositionally biased region" description="Basic and acidic residues" evidence="3">
    <location>
        <begin position="124"/>
        <end position="135"/>
    </location>
</feature>
<sequence length="444" mass="48741">MAETNDLGVAPPRGDCDGDDRASLDNLIIQAAAKDAIKDFSAAAELYSEATELQAKLNGELALDNADLLFAYGKALYNVAVSKSDVLGSKVATEPPSQSNKPTPKAESVIQDAIVQAQSAEPGSEVKAKPTDDTSRPYFQFTGDENFDDSDTEDEDDPPLVEEEEEEDDFANAYEVLDLARILYQKKLNAFEEDVGKGKSVEAPSNLKQIKERLADTYDLQAEISLEAERFADAVADLRTALSLRQSLFPMEDPSVAECHYKLSLALEFGSVSKANDDAQTEDGKVDEEMRKEAIIQMEHAIESCRVRMAQEQAKSDMNVSPDEVQAIAMKRKIANVKDIISDMEQRLVDLQRPVASSLKASDMEDTMLRGILSQIVGQPVSERKARLDAVTENANDLSAFVKRKPTSASGPQTGESTKRRMVGDKTQVCETKRARTTDLEDTR</sequence>
<name>A0A319CPQ1_9EURO</name>
<keyword evidence="2" id="KW-0802">TPR repeat</keyword>
<dbReference type="EMBL" id="KZ821682">
    <property type="protein sequence ID" value="PYH84937.1"/>
    <property type="molecule type" value="Genomic_DNA"/>
</dbReference>
<evidence type="ECO:0000256" key="1">
    <source>
        <dbReference type="ARBA" id="ARBA00022737"/>
    </source>
</evidence>
<evidence type="ECO:0000256" key="2">
    <source>
        <dbReference type="ARBA" id="ARBA00022803"/>
    </source>
</evidence>
<proteinExistence type="predicted"/>
<dbReference type="AlphaFoldDB" id="A0A319CPQ1"/>
<dbReference type="VEuPathDB" id="FungiDB:BO82DRAFT_303907"/>
<organism evidence="5 6">
    <name type="scientific">Aspergillus uvarum CBS 121591</name>
    <dbReference type="NCBI Taxonomy" id="1448315"/>
    <lineage>
        <taxon>Eukaryota</taxon>
        <taxon>Fungi</taxon>
        <taxon>Dikarya</taxon>
        <taxon>Ascomycota</taxon>
        <taxon>Pezizomycotina</taxon>
        <taxon>Eurotiomycetes</taxon>
        <taxon>Eurotiomycetidae</taxon>
        <taxon>Eurotiales</taxon>
        <taxon>Aspergillaceae</taxon>
        <taxon>Aspergillus</taxon>
        <taxon>Aspergillus subgen. Circumdati</taxon>
    </lineage>
</organism>
<dbReference type="GO" id="GO:0042393">
    <property type="term" value="F:histone binding"/>
    <property type="evidence" value="ECO:0007669"/>
    <property type="project" value="TreeGrafter"/>
</dbReference>
<dbReference type="GO" id="GO:0006335">
    <property type="term" value="P:DNA replication-dependent chromatin assembly"/>
    <property type="evidence" value="ECO:0007669"/>
    <property type="project" value="TreeGrafter"/>
</dbReference>
<dbReference type="InterPro" id="IPR011990">
    <property type="entry name" value="TPR-like_helical_dom_sf"/>
</dbReference>
<dbReference type="RefSeq" id="XP_025495137.1">
    <property type="nucleotide sequence ID" value="XM_025632169.1"/>
</dbReference>
<dbReference type="GO" id="GO:0034080">
    <property type="term" value="P:CENP-A containing chromatin assembly"/>
    <property type="evidence" value="ECO:0007669"/>
    <property type="project" value="TreeGrafter"/>
</dbReference>
<dbReference type="Proteomes" id="UP000248340">
    <property type="component" value="Unassembled WGS sequence"/>
</dbReference>
<evidence type="ECO:0000256" key="3">
    <source>
        <dbReference type="SAM" id="MobiDB-lite"/>
    </source>
</evidence>
<dbReference type="STRING" id="1448315.A0A319CPQ1"/>
<keyword evidence="6" id="KW-1185">Reference proteome</keyword>
<feature type="region of interest" description="Disordered" evidence="3">
    <location>
        <begin position="399"/>
        <end position="444"/>
    </location>
</feature>
<feature type="domain" description="Tetratricopeptide SHNi-TPR" evidence="4">
    <location>
        <begin position="215"/>
        <end position="252"/>
    </location>
</feature>
<evidence type="ECO:0000313" key="6">
    <source>
        <dbReference type="Proteomes" id="UP000248340"/>
    </source>
</evidence>
<dbReference type="GO" id="GO:0005654">
    <property type="term" value="C:nucleoplasm"/>
    <property type="evidence" value="ECO:0007669"/>
    <property type="project" value="TreeGrafter"/>
</dbReference>
<dbReference type="GeneID" id="37134910"/>
<dbReference type="Gene3D" id="1.25.40.10">
    <property type="entry name" value="Tetratricopeptide repeat domain"/>
    <property type="match status" value="1"/>
</dbReference>
<feature type="region of interest" description="Disordered" evidence="3">
    <location>
        <begin position="117"/>
        <end position="169"/>
    </location>
</feature>
<dbReference type="InterPro" id="IPR019544">
    <property type="entry name" value="Tetratricopeptide_SHNi-TPR_dom"/>
</dbReference>
<feature type="compositionally biased region" description="Polar residues" evidence="3">
    <location>
        <begin position="407"/>
        <end position="416"/>
    </location>
</feature>
<accession>A0A319CPQ1</accession>
<dbReference type="InterPro" id="IPR051730">
    <property type="entry name" value="NASP-like"/>
</dbReference>
<dbReference type="Pfam" id="PF10516">
    <property type="entry name" value="SHNi-TPR"/>
    <property type="match status" value="1"/>
</dbReference>
<dbReference type="PANTHER" id="PTHR15081:SF1">
    <property type="entry name" value="NUCLEAR AUTOANTIGENIC SPERM PROTEIN"/>
    <property type="match status" value="1"/>
</dbReference>
<dbReference type="PANTHER" id="PTHR15081">
    <property type="entry name" value="NUCLEAR AUTOANTIGENIC SPERM PROTEIN NASP -RELATED"/>
    <property type="match status" value="1"/>
</dbReference>